<dbReference type="Proteomes" id="UP000031668">
    <property type="component" value="Unassembled WGS sequence"/>
</dbReference>
<reference evidence="1 2" key="1">
    <citation type="journal article" date="2014" name="Genome Biol. Evol.">
        <title>The genome of the myxosporean Thelohanellus kitauei shows adaptations to nutrient acquisition within its fish host.</title>
        <authorList>
            <person name="Yang Y."/>
            <person name="Xiong J."/>
            <person name="Zhou Z."/>
            <person name="Huo F."/>
            <person name="Miao W."/>
            <person name="Ran C."/>
            <person name="Liu Y."/>
            <person name="Zhang J."/>
            <person name="Feng J."/>
            <person name="Wang M."/>
            <person name="Wang M."/>
            <person name="Wang L."/>
            <person name="Yao B."/>
        </authorList>
    </citation>
    <scope>NUCLEOTIDE SEQUENCE [LARGE SCALE GENOMIC DNA]</scope>
    <source>
        <strain evidence="1">Wuqing</strain>
    </source>
</reference>
<keyword evidence="2" id="KW-1185">Reference proteome</keyword>
<comment type="caution">
    <text evidence="1">The sequence shown here is derived from an EMBL/GenBank/DDBJ whole genome shotgun (WGS) entry which is preliminary data.</text>
</comment>
<gene>
    <name evidence="1" type="ORF">RF11_08033</name>
</gene>
<dbReference type="EMBL" id="JWZT01005103">
    <property type="protein sequence ID" value="KII62139.1"/>
    <property type="molecule type" value="Genomic_DNA"/>
</dbReference>
<organism evidence="1 2">
    <name type="scientific">Thelohanellus kitauei</name>
    <name type="common">Myxosporean</name>
    <dbReference type="NCBI Taxonomy" id="669202"/>
    <lineage>
        <taxon>Eukaryota</taxon>
        <taxon>Metazoa</taxon>
        <taxon>Cnidaria</taxon>
        <taxon>Myxozoa</taxon>
        <taxon>Myxosporea</taxon>
        <taxon>Bivalvulida</taxon>
        <taxon>Platysporina</taxon>
        <taxon>Myxobolidae</taxon>
        <taxon>Thelohanellus</taxon>
    </lineage>
</organism>
<accession>A0A0C2MCX0</accession>
<proteinExistence type="predicted"/>
<sequence>MARLMIQTLKESIRQIQKANETRNRGSTQDDDCRSSQENRCLYDNGAKVLLVSVTRIYELFTKYSKSVNSRPLASKDDAKTSYLLSQFEISREQRHETCIDLTIYSLPVENVCGFLTINEGHV</sequence>
<dbReference type="AlphaFoldDB" id="A0A0C2MCX0"/>
<name>A0A0C2MCX0_THEKT</name>
<protein>
    <submittedName>
        <fullName evidence="1">Uncharacterized protein</fullName>
    </submittedName>
</protein>
<evidence type="ECO:0000313" key="1">
    <source>
        <dbReference type="EMBL" id="KII62139.1"/>
    </source>
</evidence>
<evidence type="ECO:0000313" key="2">
    <source>
        <dbReference type="Proteomes" id="UP000031668"/>
    </source>
</evidence>